<comment type="caution">
    <text evidence="3">The sequence shown here is derived from an EMBL/GenBank/DDBJ whole genome shotgun (WGS) entry which is preliminary data.</text>
</comment>
<keyword evidence="1" id="KW-0812">Transmembrane</keyword>
<keyword evidence="1" id="KW-1133">Transmembrane helix</keyword>
<feature type="transmembrane region" description="Helical" evidence="1">
    <location>
        <begin position="12"/>
        <end position="35"/>
    </location>
</feature>
<organism evidence="3 4">
    <name type="scientific">Akanthomyces muscarius</name>
    <name type="common">Entomopathogenic fungus</name>
    <name type="synonym">Lecanicillium muscarium</name>
    <dbReference type="NCBI Taxonomy" id="2231603"/>
    <lineage>
        <taxon>Eukaryota</taxon>
        <taxon>Fungi</taxon>
        <taxon>Dikarya</taxon>
        <taxon>Ascomycota</taxon>
        <taxon>Pezizomycotina</taxon>
        <taxon>Sordariomycetes</taxon>
        <taxon>Hypocreomycetidae</taxon>
        <taxon>Hypocreales</taxon>
        <taxon>Cordycipitaceae</taxon>
        <taxon>Akanthomyces</taxon>
    </lineage>
</organism>
<feature type="transmembrane region" description="Helical" evidence="1">
    <location>
        <begin position="55"/>
        <end position="74"/>
    </location>
</feature>
<dbReference type="InterPro" id="IPR056121">
    <property type="entry name" value="DUF7704"/>
</dbReference>
<evidence type="ECO:0000313" key="3">
    <source>
        <dbReference type="EMBL" id="KAJ4147881.1"/>
    </source>
</evidence>
<proteinExistence type="predicted"/>
<feature type="transmembrane region" description="Helical" evidence="1">
    <location>
        <begin position="86"/>
        <end position="106"/>
    </location>
</feature>
<name>A0A9W8Q8P2_AKAMU</name>
<feature type="domain" description="DUF7704" evidence="2">
    <location>
        <begin position="2"/>
        <end position="144"/>
    </location>
</feature>
<dbReference type="PANTHER" id="PTHR37019">
    <property type="entry name" value="CHROMOSOME 1, WHOLE GENOME SHOTGUN SEQUENCE"/>
    <property type="match status" value="1"/>
</dbReference>
<dbReference type="RefSeq" id="XP_056050822.1">
    <property type="nucleotide sequence ID" value="XM_056193824.1"/>
</dbReference>
<keyword evidence="1" id="KW-0472">Membrane</keyword>
<dbReference type="GeneID" id="80889541"/>
<dbReference type="EMBL" id="JAJHUN010000010">
    <property type="protein sequence ID" value="KAJ4147881.1"/>
    <property type="molecule type" value="Genomic_DNA"/>
</dbReference>
<protein>
    <recommendedName>
        <fullName evidence="2">DUF7704 domain-containing protein</fullName>
    </recommendedName>
</protein>
<dbReference type="PANTHER" id="PTHR37019:SF2">
    <property type="entry name" value="EXPERA DOMAIN-CONTAINING PROTEIN"/>
    <property type="match status" value="1"/>
</dbReference>
<gene>
    <name evidence="3" type="ORF">LMH87_002382</name>
</gene>
<dbReference type="Pfam" id="PF24803">
    <property type="entry name" value="DUF7704"/>
    <property type="match status" value="1"/>
</dbReference>
<evidence type="ECO:0000259" key="2">
    <source>
        <dbReference type="Pfam" id="PF24803"/>
    </source>
</evidence>
<dbReference type="AlphaFoldDB" id="A0A9W8Q8P2"/>
<dbReference type="KEGG" id="amus:LMH87_002382"/>
<dbReference type="Proteomes" id="UP001144673">
    <property type="component" value="Chromosome 3"/>
</dbReference>
<evidence type="ECO:0000256" key="1">
    <source>
        <dbReference type="SAM" id="Phobius"/>
    </source>
</evidence>
<accession>A0A9W8Q8P2</accession>
<evidence type="ECO:0000313" key="4">
    <source>
        <dbReference type="Proteomes" id="UP001144673"/>
    </source>
</evidence>
<sequence>MASKLPTIPRVTFTIIEPISLIAGFIGAIWDPAWFVAEQLPEKQVFPASEHSLVMAQQLGNMYLLMCFVGLAVLTTTSEIKVVRSYLVALWLGDIGHLAFTCLALGKERVLQPQVWNAMTWGNIGFTTFVFVMRSAYLTGLFGREQEAARKTKKTA</sequence>
<feature type="transmembrane region" description="Helical" evidence="1">
    <location>
        <begin position="118"/>
        <end position="143"/>
    </location>
</feature>
<reference evidence="3" key="1">
    <citation type="journal article" date="2023" name="Access Microbiol">
        <title>De-novo genome assembly for Akanthomyces muscarius, a biocontrol agent of insect agricultural pests.</title>
        <authorList>
            <person name="Erdos Z."/>
            <person name="Studholme D.J."/>
            <person name="Raymond B."/>
            <person name="Sharma M."/>
        </authorList>
    </citation>
    <scope>NUCLEOTIDE SEQUENCE</scope>
    <source>
        <strain evidence="3">Ve6</strain>
    </source>
</reference>
<keyword evidence="4" id="KW-1185">Reference proteome</keyword>